<proteinExistence type="predicted"/>
<dbReference type="EMBL" id="WHUW01000027">
    <property type="protein sequence ID" value="KAF8434728.1"/>
    <property type="molecule type" value="Genomic_DNA"/>
</dbReference>
<keyword evidence="2" id="KW-1185">Reference proteome</keyword>
<organism evidence="1 2">
    <name type="scientific">Boletus edulis BED1</name>
    <dbReference type="NCBI Taxonomy" id="1328754"/>
    <lineage>
        <taxon>Eukaryota</taxon>
        <taxon>Fungi</taxon>
        <taxon>Dikarya</taxon>
        <taxon>Basidiomycota</taxon>
        <taxon>Agaricomycotina</taxon>
        <taxon>Agaricomycetes</taxon>
        <taxon>Agaricomycetidae</taxon>
        <taxon>Boletales</taxon>
        <taxon>Boletineae</taxon>
        <taxon>Boletaceae</taxon>
        <taxon>Boletoideae</taxon>
        <taxon>Boletus</taxon>
    </lineage>
</organism>
<feature type="non-terminal residue" evidence="1">
    <location>
        <position position="1"/>
    </location>
</feature>
<name>A0AAD4BML7_BOLED</name>
<evidence type="ECO:0000313" key="1">
    <source>
        <dbReference type="EMBL" id="KAF8434728.1"/>
    </source>
</evidence>
<reference evidence="1" key="1">
    <citation type="submission" date="2019-10" db="EMBL/GenBank/DDBJ databases">
        <authorList>
            <consortium name="DOE Joint Genome Institute"/>
            <person name="Kuo A."/>
            <person name="Miyauchi S."/>
            <person name="Kiss E."/>
            <person name="Drula E."/>
            <person name="Kohler A."/>
            <person name="Sanchez-Garcia M."/>
            <person name="Andreopoulos B."/>
            <person name="Barry K.W."/>
            <person name="Bonito G."/>
            <person name="Buee M."/>
            <person name="Carver A."/>
            <person name="Chen C."/>
            <person name="Cichocki N."/>
            <person name="Clum A."/>
            <person name="Culley D."/>
            <person name="Crous P.W."/>
            <person name="Fauchery L."/>
            <person name="Girlanda M."/>
            <person name="Hayes R."/>
            <person name="Keri Z."/>
            <person name="LaButti K."/>
            <person name="Lipzen A."/>
            <person name="Lombard V."/>
            <person name="Magnuson J."/>
            <person name="Maillard F."/>
            <person name="Morin E."/>
            <person name="Murat C."/>
            <person name="Nolan M."/>
            <person name="Ohm R."/>
            <person name="Pangilinan J."/>
            <person name="Pereira M."/>
            <person name="Perotto S."/>
            <person name="Peter M."/>
            <person name="Riley R."/>
            <person name="Sitrit Y."/>
            <person name="Stielow B."/>
            <person name="Szollosi G."/>
            <person name="Zifcakova L."/>
            <person name="Stursova M."/>
            <person name="Spatafora J.W."/>
            <person name="Tedersoo L."/>
            <person name="Vaario L.-M."/>
            <person name="Yamada A."/>
            <person name="Yan M."/>
            <person name="Wang P."/>
            <person name="Xu J."/>
            <person name="Bruns T."/>
            <person name="Baldrian P."/>
            <person name="Vilgalys R."/>
            <person name="Henrissat B."/>
            <person name="Grigoriev I.V."/>
            <person name="Hibbett D."/>
            <person name="Nagy L.G."/>
            <person name="Martin F.M."/>
        </authorList>
    </citation>
    <scope>NUCLEOTIDE SEQUENCE</scope>
    <source>
        <strain evidence="1">BED1</strain>
    </source>
</reference>
<dbReference type="AlphaFoldDB" id="A0AAD4BML7"/>
<gene>
    <name evidence="1" type="ORF">L210DRAFT_793592</name>
</gene>
<accession>A0AAD4BML7</accession>
<dbReference type="Proteomes" id="UP001194468">
    <property type="component" value="Unassembled WGS sequence"/>
</dbReference>
<dbReference type="Gene3D" id="2.40.70.10">
    <property type="entry name" value="Acid Proteases"/>
    <property type="match status" value="1"/>
</dbReference>
<protein>
    <submittedName>
        <fullName evidence="1">Uncharacterized protein</fullName>
    </submittedName>
</protein>
<dbReference type="InterPro" id="IPR021109">
    <property type="entry name" value="Peptidase_aspartic_dom_sf"/>
</dbReference>
<comment type="caution">
    <text evidence="1">The sequence shown here is derived from an EMBL/GenBank/DDBJ whole genome shotgun (WGS) entry which is preliminary data.</text>
</comment>
<sequence length="161" mass="17506">PWSSPWYTQRLRDQSNNQAIALLRTLAHSQRQAEATQEVLLQLNRLSFEDATKAVQELRGPRCFTRGSGNSLSLSAGLMTLDDQRQFTLCALVDSGCTGSSIDAGFVKAKGLNVHPLPRPIPVYNADGTLNKGGAITDYVTLKMTIGTHSERITFGVTDLG</sequence>
<reference evidence="1" key="2">
    <citation type="journal article" date="2020" name="Nat. Commun.">
        <title>Large-scale genome sequencing of mycorrhizal fungi provides insights into the early evolution of symbiotic traits.</title>
        <authorList>
            <person name="Miyauchi S."/>
            <person name="Kiss E."/>
            <person name="Kuo A."/>
            <person name="Drula E."/>
            <person name="Kohler A."/>
            <person name="Sanchez-Garcia M."/>
            <person name="Morin E."/>
            <person name="Andreopoulos B."/>
            <person name="Barry K.W."/>
            <person name="Bonito G."/>
            <person name="Buee M."/>
            <person name="Carver A."/>
            <person name="Chen C."/>
            <person name="Cichocki N."/>
            <person name="Clum A."/>
            <person name="Culley D."/>
            <person name="Crous P.W."/>
            <person name="Fauchery L."/>
            <person name="Girlanda M."/>
            <person name="Hayes R.D."/>
            <person name="Keri Z."/>
            <person name="LaButti K."/>
            <person name="Lipzen A."/>
            <person name="Lombard V."/>
            <person name="Magnuson J."/>
            <person name="Maillard F."/>
            <person name="Murat C."/>
            <person name="Nolan M."/>
            <person name="Ohm R.A."/>
            <person name="Pangilinan J."/>
            <person name="Pereira M.F."/>
            <person name="Perotto S."/>
            <person name="Peter M."/>
            <person name="Pfister S."/>
            <person name="Riley R."/>
            <person name="Sitrit Y."/>
            <person name="Stielow J.B."/>
            <person name="Szollosi G."/>
            <person name="Zifcakova L."/>
            <person name="Stursova M."/>
            <person name="Spatafora J.W."/>
            <person name="Tedersoo L."/>
            <person name="Vaario L.M."/>
            <person name="Yamada A."/>
            <person name="Yan M."/>
            <person name="Wang P."/>
            <person name="Xu J."/>
            <person name="Bruns T."/>
            <person name="Baldrian P."/>
            <person name="Vilgalys R."/>
            <person name="Dunand C."/>
            <person name="Henrissat B."/>
            <person name="Grigoriev I.V."/>
            <person name="Hibbett D."/>
            <person name="Nagy L.G."/>
            <person name="Martin F.M."/>
        </authorList>
    </citation>
    <scope>NUCLEOTIDE SEQUENCE</scope>
    <source>
        <strain evidence="1">BED1</strain>
    </source>
</reference>
<dbReference type="CDD" id="cd00303">
    <property type="entry name" value="retropepsin_like"/>
    <property type="match status" value="1"/>
</dbReference>
<evidence type="ECO:0000313" key="2">
    <source>
        <dbReference type="Proteomes" id="UP001194468"/>
    </source>
</evidence>
<feature type="non-terminal residue" evidence="1">
    <location>
        <position position="161"/>
    </location>
</feature>